<evidence type="ECO:0000313" key="1">
    <source>
        <dbReference type="Proteomes" id="UP000887580"/>
    </source>
</evidence>
<dbReference type="WBParaSite" id="PS1159_v2.g10754.t1">
    <property type="protein sequence ID" value="PS1159_v2.g10754.t1"/>
    <property type="gene ID" value="PS1159_v2.g10754"/>
</dbReference>
<proteinExistence type="predicted"/>
<protein>
    <submittedName>
        <fullName evidence="2">Neuroglian</fullName>
    </submittedName>
</protein>
<dbReference type="Proteomes" id="UP000887580">
    <property type="component" value="Unplaced"/>
</dbReference>
<accession>A0AC35EWF3</accession>
<name>A0AC35EWF3_9BILA</name>
<evidence type="ECO:0000313" key="2">
    <source>
        <dbReference type="WBParaSite" id="PS1159_v2.g10754.t1"/>
    </source>
</evidence>
<sequence length="1039" mass="116748">MVLKTPEPSPTWYHNGHEITQDNADGFFFDAYGKTLTFNVTHDKGGNYECRFPGHRDIDRHFVVTVESMPYWPVTGPPPNTNTSEGETVNFDCTASGKPLPQVTFYKNGIEMTTKKEGENWVIDGSRLTIYNVRKGLQGGGDNAVYQCKAENKHGYLWANFYLNLLAFKPQLLEEPGEVEAVLGNPYTLECKFFASPLATVSWKNPSLLGKSYTQNVDQLGVGRLIIDKVEEDNEGQYECTGENKYGTSTGVVSLLVRKPTVLASLPFTRQTHQAGQPLRLPCKAEHDPKLPITYRWYVSDKPITPEDDDRYEITEDNTLIVNLPTQFDSAEYKCVASTKLDSSERKILIDVQDVPLPVHSAYIESCDPDNNDAKITFSHIEPSTTAVPVNEFWVYYQIDPDVDQTNWKLHPIPVDARQNEAVVENERRVKGSLTIALQPYGRYIFKIVARNAVGDSTPTIVKNNCETNAKPPFRNPSNVRVEGVTPNNLMVYWDPMQRETWNGGKFGYTIRYRPKDGGNWETTEVDDPFASEKSIQLDKEDPWQPYEVQVRARNEKGDSNVTPESITGRTGEGIPGVIVSGFKVDTIGSTSAQFSWEPVDPNAVNGEFKGYKITYWSDDEDDLNGSFDNDGNRFKREHRHHYKRDIPSSRKSVILSKTATMGEITDLKPSTMNYAYIAVFNGQNEGQQSETISFRTKDGLPTAVSQLHAFPVNSKSPTEKGVVLLAWDEPRTSNGAITHYSVVKCVSSDDDPVTTENQEKYCKEPTIYPSDVKSARLTGLEHESPYRFHVHAHTSAGQGPPNSAEIRTLPSAMKYTLEPESPDLLKESIGDDHFNVTLIPGAYDDEIKRPVGNDFYIRYRQAGEDKWSEKRPEPDQLTTSVTGLQPGTKYEVQVVSVQTDDNGNAHETTSRTHHITTTGQTPMKNYYLALLLLALILLLLLCFCIICFCTRRRGQKYLVAEKERQQGREPILPKDRGFEDYAKRDDEEKKSLTGHSRGDSETDSMAEYGDGDPGRFTEDGSFIGQYGAQSKGLINDKP</sequence>
<reference evidence="2" key="1">
    <citation type="submission" date="2022-11" db="UniProtKB">
        <authorList>
            <consortium name="WormBaseParasite"/>
        </authorList>
    </citation>
    <scope>IDENTIFICATION</scope>
</reference>
<organism evidence="1 2">
    <name type="scientific">Panagrolaimus sp. PS1159</name>
    <dbReference type="NCBI Taxonomy" id="55785"/>
    <lineage>
        <taxon>Eukaryota</taxon>
        <taxon>Metazoa</taxon>
        <taxon>Ecdysozoa</taxon>
        <taxon>Nematoda</taxon>
        <taxon>Chromadorea</taxon>
        <taxon>Rhabditida</taxon>
        <taxon>Tylenchina</taxon>
        <taxon>Panagrolaimomorpha</taxon>
        <taxon>Panagrolaimoidea</taxon>
        <taxon>Panagrolaimidae</taxon>
        <taxon>Panagrolaimus</taxon>
    </lineage>
</organism>